<reference evidence="1" key="1">
    <citation type="submission" date="2019-09" db="EMBL/GenBank/DDBJ databases">
        <title>Organ-specific transcriptomic study of the physiology of the cattle tick, Rhipicephalus microplus.</title>
        <authorList>
            <person name="Tirloni L."/>
            <person name="Braz G."/>
            <person name="Gandara A.C.P."/>
            <person name="Sabadin G.A."/>
            <person name="da Silva R.M."/>
            <person name="Guizzo M.G."/>
            <person name="Machado J.A."/>
            <person name="Costa E.P."/>
            <person name="Gomes H.F."/>
            <person name="Moraes J."/>
            <person name="Mota M.B.S."/>
            <person name="Mesquita R.D."/>
            <person name="Alvarenga P.H."/>
            <person name="Alves F."/>
            <person name="Seixas A."/>
            <person name="da Fonseca R.N."/>
            <person name="Fogaca A."/>
            <person name="Logullo C."/>
            <person name="Tanaka A."/>
            <person name="Daffre S."/>
            <person name="Termignoni C."/>
            <person name="Vaz I.S.Jr."/>
            <person name="Oliveira P.L."/>
            <person name="Ribeiro J.M."/>
        </authorList>
    </citation>
    <scope>NUCLEOTIDE SEQUENCE</scope>
    <source>
        <strain evidence="1">Porto Alegre</strain>
    </source>
</reference>
<accession>A0A6M2DD10</accession>
<name>A0A6M2DD10_RHIMP</name>
<proteinExistence type="predicted"/>
<dbReference type="AlphaFoldDB" id="A0A6M2DD10"/>
<evidence type="ECO:0000313" key="1">
    <source>
        <dbReference type="EMBL" id="NOV42857.1"/>
    </source>
</evidence>
<organism evidence="1">
    <name type="scientific">Rhipicephalus microplus</name>
    <name type="common">Cattle tick</name>
    <name type="synonym">Boophilus microplus</name>
    <dbReference type="NCBI Taxonomy" id="6941"/>
    <lineage>
        <taxon>Eukaryota</taxon>
        <taxon>Metazoa</taxon>
        <taxon>Ecdysozoa</taxon>
        <taxon>Arthropoda</taxon>
        <taxon>Chelicerata</taxon>
        <taxon>Arachnida</taxon>
        <taxon>Acari</taxon>
        <taxon>Parasitiformes</taxon>
        <taxon>Ixodida</taxon>
        <taxon>Ixodoidea</taxon>
        <taxon>Ixodidae</taxon>
        <taxon>Rhipicephalinae</taxon>
        <taxon>Rhipicephalus</taxon>
        <taxon>Boophilus</taxon>
    </lineage>
</organism>
<dbReference type="EMBL" id="GHWJ01010120">
    <property type="protein sequence ID" value="NOV42857.1"/>
    <property type="molecule type" value="Transcribed_RNA"/>
</dbReference>
<protein>
    <submittedName>
        <fullName evidence="1">Putative secreted protein ovary overexpressed</fullName>
    </submittedName>
</protein>
<sequence>MSFLCTLISVLKHPPCSACILIVKPRHVDSFVFFSYISELHVCLMSGNKQTFLRTARFATSAKIVVFLVLRSRYFFLDDQFLFNKAFTTWRVFVNIIHKTL</sequence>